<dbReference type="EMBL" id="GBXM01093981">
    <property type="protein sequence ID" value="JAH14596.1"/>
    <property type="molecule type" value="Transcribed_RNA"/>
</dbReference>
<reference evidence="1" key="1">
    <citation type="submission" date="2014-11" db="EMBL/GenBank/DDBJ databases">
        <authorList>
            <person name="Amaro Gonzalez C."/>
        </authorList>
    </citation>
    <scope>NUCLEOTIDE SEQUENCE</scope>
</reference>
<name>A0A0E9QCI5_ANGAN</name>
<reference evidence="1" key="2">
    <citation type="journal article" date="2015" name="Fish Shellfish Immunol.">
        <title>Early steps in the European eel (Anguilla anguilla)-Vibrio vulnificus interaction in the gills: Role of the RtxA13 toxin.</title>
        <authorList>
            <person name="Callol A."/>
            <person name="Pajuelo D."/>
            <person name="Ebbesson L."/>
            <person name="Teles M."/>
            <person name="MacKenzie S."/>
            <person name="Amaro C."/>
        </authorList>
    </citation>
    <scope>NUCLEOTIDE SEQUENCE</scope>
</reference>
<dbReference type="AlphaFoldDB" id="A0A0E9QCI5"/>
<organism evidence="1">
    <name type="scientific">Anguilla anguilla</name>
    <name type="common">European freshwater eel</name>
    <name type="synonym">Muraena anguilla</name>
    <dbReference type="NCBI Taxonomy" id="7936"/>
    <lineage>
        <taxon>Eukaryota</taxon>
        <taxon>Metazoa</taxon>
        <taxon>Chordata</taxon>
        <taxon>Craniata</taxon>
        <taxon>Vertebrata</taxon>
        <taxon>Euteleostomi</taxon>
        <taxon>Actinopterygii</taxon>
        <taxon>Neopterygii</taxon>
        <taxon>Teleostei</taxon>
        <taxon>Anguilliformes</taxon>
        <taxon>Anguillidae</taxon>
        <taxon>Anguilla</taxon>
    </lineage>
</organism>
<proteinExistence type="predicted"/>
<sequence>MWAARTRSGPCGDTTSKIRRVGWPQGVLQMYMLVPVQVIVFQHRLLWLQVSQHELSKTQKWS</sequence>
<accession>A0A0E9QCI5</accession>
<protein>
    <submittedName>
        <fullName evidence="1">Uncharacterized protein</fullName>
    </submittedName>
</protein>
<evidence type="ECO:0000313" key="1">
    <source>
        <dbReference type="EMBL" id="JAH14596.1"/>
    </source>
</evidence>
<dbReference type="EMBL" id="GBXM01077327">
    <property type="protein sequence ID" value="JAH31250.1"/>
    <property type="molecule type" value="Transcribed_RNA"/>
</dbReference>